<dbReference type="Proteomes" id="UP000324897">
    <property type="component" value="Chromosome 3"/>
</dbReference>
<evidence type="ECO:0000256" key="2">
    <source>
        <dbReference type="ARBA" id="ARBA00022840"/>
    </source>
</evidence>
<accession>A0A5J9TF15</accession>
<dbReference type="PROSITE" id="PS00108">
    <property type="entry name" value="PROTEIN_KINASE_ST"/>
    <property type="match status" value="1"/>
</dbReference>
<sequence>MDICSDHFGVANATDSSVFMLLLVSLPVPGTTDQFVSHSGSKREANRAAPWTSLPLEQGTYGVPHGSPEESVLSYPFISNMSLDVGLFSLGNRSLLSPMIETEERQIDEHHFEAPTLYGVVVCRGDGNGSFMESLFQNGRRYTRKISRYMERVSSSQPRKLLGAHCENFQGHPQVLVLNKRVISAAAIAVGLALLALLCIVAGLWICFRRTNMLEDERHILQPDLCPSGPRRYRHCKLAAATDGFSEQGKIGRGGFGPVYRGYLRDEDCHVAVKVLSQESSVQGMKEFESEVKVLTRLRHRNIVHLLGWCDGPKDLLLVYEFMSNGSLDKHLYHPRRLLTWSERYNIALGVGSAIVYLHTECDQCVVHGDIKPANIMLNSSFQAKLGDFGLARLLDHGADLQTTQVVAGTIGYIDPEFVESRRPSAMADVYSFGVVLLEIACGRRLTSKVVQSNGVPVHLLNWVRHMYHQNSILEAADPRLDGEFDEQQLKRVLVTGLWCTQRDQIQRPSMAQAMDVLRRQDAELPVFGPEMHSHDVVRSLEERAYGESSGDESSYEESHAETEYHTSEESTYLLA</sequence>
<evidence type="ECO:0000259" key="5">
    <source>
        <dbReference type="PROSITE" id="PS50011"/>
    </source>
</evidence>
<proteinExistence type="predicted"/>
<dbReference type="SMART" id="SM00220">
    <property type="entry name" value="S_TKc"/>
    <property type="match status" value="1"/>
</dbReference>
<dbReference type="Gramene" id="TVU09221">
    <property type="protein sequence ID" value="TVU09221"/>
    <property type="gene ID" value="EJB05_42671"/>
</dbReference>
<keyword evidence="1" id="KW-0547">Nucleotide-binding</keyword>
<organism evidence="6 7">
    <name type="scientific">Eragrostis curvula</name>
    <name type="common">weeping love grass</name>
    <dbReference type="NCBI Taxonomy" id="38414"/>
    <lineage>
        <taxon>Eukaryota</taxon>
        <taxon>Viridiplantae</taxon>
        <taxon>Streptophyta</taxon>
        <taxon>Embryophyta</taxon>
        <taxon>Tracheophyta</taxon>
        <taxon>Spermatophyta</taxon>
        <taxon>Magnoliopsida</taxon>
        <taxon>Liliopsida</taxon>
        <taxon>Poales</taxon>
        <taxon>Poaceae</taxon>
        <taxon>PACMAD clade</taxon>
        <taxon>Chloridoideae</taxon>
        <taxon>Eragrostideae</taxon>
        <taxon>Eragrostidinae</taxon>
        <taxon>Eragrostis</taxon>
    </lineage>
</organism>
<keyword evidence="4" id="KW-0472">Membrane</keyword>
<evidence type="ECO:0000313" key="7">
    <source>
        <dbReference type="Proteomes" id="UP000324897"/>
    </source>
</evidence>
<feature type="region of interest" description="Disordered" evidence="3">
    <location>
        <begin position="544"/>
        <end position="576"/>
    </location>
</feature>
<evidence type="ECO:0000313" key="6">
    <source>
        <dbReference type="EMBL" id="TVU09221.1"/>
    </source>
</evidence>
<dbReference type="SUPFAM" id="SSF56112">
    <property type="entry name" value="Protein kinase-like (PK-like)"/>
    <property type="match status" value="1"/>
</dbReference>
<dbReference type="PANTHER" id="PTHR27007">
    <property type="match status" value="1"/>
</dbReference>
<dbReference type="InterPro" id="IPR008271">
    <property type="entry name" value="Ser/Thr_kinase_AS"/>
</dbReference>
<dbReference type="OrthoDB" id="1935106at2759"/>
<keyword evidence="7" id="KW-1185">Reference proteome</keyword>
<name>A0A5J9TF15_9POAL</name>
<comment type="caution">
    <text evidence="6">The sequence shown here is derived from an EMBL/GenBank/DDBJ whole genome shotgun (WGS) entry which is preliminary data.</text>
</comment>
<dbReference type="Gene3D" id="1.10.510.10">
    <property type="entry name" value="Transferase(Phosphotransferase) domain 1"/>
    <property type="match status" value="1"/>
</dbReference>
<dbReference type="GO" id="GO:0005524">
    <property type="term" value="F:ATP binding"/>
    <property type="evidence" value="ECO:0007669"/>
    <property type="project" value="UniProtKB-KW"/>
</dbReference>
<feature type="domain" description="Protein kinase" evidence="5">
    <location>
        <begin position="245"/>
        <end position="528"/>
    </location>
</feature>
<dbReference type="AlphaFoldDB" id="A0A5J9TF15"/>
<dbReference type="GO" id="GO:0004672">
    <property type="term" value="F:protein kinase activity"/>
    <property type="evidence" value="ECO:0007669"/>
    <property type="project" value="InterPro"/>
</dbReference>
<keyword evidence="4" id="KW-1133">Transmembrane helix</keyword>
<evidence type="ECO:0000256" key="1">
    <source>
        <dbReference type="ARBA" id="ARBA00022741"/>
    </source>
</evidence>
<dbReference type="InterPro" id="IPR050528">
    <property type="entry name" value="L-type_Lectin-RKs"/>
</dbReference>
<feature type="non-terminal residue" evidence="6">
    <location>
        <position position="1"/>
    </location>
</feature>
<reference evidence="6 7" key="1">
    <citation type="journal article" date="2019" name="Sci. Rep.">
        <title>A high-quality genome of Eragrostis curvula grass provides insights into Poaceae evolution and supports new strategies to enhance forage quality.</title>
        <authorList>
            <person name="Carballo J."/>
            <person name="Santos B.A.C.M."/>
            <person name="Zappacosta D."/>
            <person name="Garbus I."/>
            <person name="Selva J.P."/>
            <person name="Gallo C.A."/>
            <person name="Diaz A."/>
            <person name="Albertini E."/>
            <person name="Caccamo M."/>
            <person name="Echenique V."/>
        </authorList>
    </citation>
    <scope>NUCLEOTIDE SEQUENCE [LARGE SCALE GENOMIC DNA]</scope>
    <source>
        <strain evidence="7">cv. Victoria</strain>
        <tissue evidence="6">Leaf</tissue>
    </source>
</reference>
<dbReference type="Pfam" id="PF00069">
    <property type="entry name" value="Pkinase"/>
    <property type="match status" value="1"/>
</dbReference>
<dbReference type="FunFam" id="1.10.510.10:FF:000522">
    <property type="entry name" value="L-type lectin-domain containing receptor kinase IX.1"/>
    <property type="match status" value="1"/>
</dbReference>
<dbReference type="PROSITE" id="PS50011">
    <property type="entry name" value="PROTEIN_KINASE_DOM"/>
    <property type="match status" value="1"/>
</dbReference>
<dbReference type="Gene3D" id="3.30.200.20">
    <property type="entry name" value="Phosphorylase Kinase, domain 1"/>
    <property type="match status" value="1"/>
</dbReference>
<dbReference type="CDD" id="cd14066">
    <property type="entry name" value="STKc_IRAK"/>
    <property type="match status" value="1"/>
</dbReference>
<feature type="transmembrane region" description="Helical" evidence="4">
    <location>
        <begin position="182"/>
        <end position="208"/>
    </location>
</feature>
<evidence type="ECO:0000256" key="3">
    <source>
        <dbReference type="SAM" id="MobiDB-lite"/>
    </source>
</evidence>
<dbReference type="FunFam" id="3.30.200.20:FF:000162">
    <property type="entry name" value="Adenine nucleotide alpha hydrolase-like domain kinase"/>
    <property type="match status" value="1"/>
</dbReference>
<gene>
    <name evidence="6" type="ORF">EJB05_42671</name>
</gene>
<dbReference type="InterPro" id="IPR011009">
    <property type="entry name" value="Kinase-like_dom_sf"/>
</dbReference>
<evidence type="ECO:0000256" key="4">
    <source>
        <dbReference type="SAM" id="Phobius"/>
    </source>
</evidence>
<dbReference type="InterPro" id="IPR000719">
    <property type="entry name" value="Prot_kinase_dom"/>
</dbReference>
<keyword evidence="2" id="KW-0067">ATP-binding</keyword>
<feature type="compositionally biased region" description="Basic and acidic residues" evidence="3">
    <location>
        <begin position="557"/>
        <end position="569"/>
    </location>
</feature>
<protein>
    <recommendedName>
        <fullName evidence="5">Protein kinase domain-containing protein</fullName>
    </recommendedName>
</protein>
<dbReference type="EMBL" id="RWGY01000039">
    <property type="protein sequence ID" value="TVU09221.1"/>
    <property type="molecule type" value="Genomic_DNA"/>
</dbReference>
<keyword evidence="4" id="KW-0812">Transmembrane</keyword>